<dbReference type="AlphaFoldDB" id="A0A9W9Y6X2"/>
<proteinExistence type="predicted"/>
<dbReference type="Proteomes" id="UP001163046">
    <property type="component" value="Unassembled WGS sequence"/>
</dbReference>
<evidence type="ECO:0000313" key="3">
    <source>
        <dbReference type="Proteomes" id="UP001163046"/>
    </source>
</evidence>
<feature type="compositionally biased region" description="Basic residues" evidence="1">
    <location>
        <begin position="48"/>
        <end position="73"/>
    </location>
</feature>
<name>A0A9W9Y6X2_9CNID</name>
<protein>
    <submittedName>
        <fullName evidence="2">Uncharacterized protein</fullName>
    </submittedName>
</protein>
<evidence type="ECO:0000256" key="1">
    <source>
        <dbReference type="SAM" id="MobiDB-lite"/>
    </source>
</evidence>
<comment type="caution">
    <text evidence="2">The sequence shown here is derived from an EMBL/GenBank/DDBJ whole genome shotgun (WGS) entry which is preliminary data.</text>
</comment>
<feature type="region of interest" description="Disordered" evidence="1">
    <location>
        <begin position="42"/>
        <end position="82"/>
    </location>
</feature>
<keyword evidence="3" id="KW-1185">Reference proteome</keyword>
<gene>
    <name evidence="2" type="ORF">OS493_038538</name>
</gene>
<sequence length="97" mass="11371">MNGVQQWKMKESYPSATRNVFSLLMPASPFDRILSPEASLATCEERKKKEKKERKRKRKKEKERKGNRRRIRMRNNLSGTQGDNIVCETSAKILCSR</sequence>
<dbReference type="EMBL" id="MU827880">
    <property type="protein sequence ID" value="KAJ7315465.1"/>
    <property type="molecule type" value="Genomic_DNA"/>
</dbReference>
<reference evidence="2" key="1">
    <citation type="submission" date="2023-01" db="EMBL/GenBank/DDBJ databases">
        <title>Genome assembly of the deep-sea coral Lophelia pertusa.</title>
        <authorList>
            <person name="Herrera S."/>
            <person name="Cordes E."/>
        </authorList>
    </citation>
    <scope>NUCLEOTIDE SEQUENCE</scope>
    <source>
        <strain evidence="2">USNM1676648</strain>
        <tissue evidence="2">Polyp</tissue>
    </source>
</reference>
<evidence type="ECO:0000313" key="2">
    <source>
        <dbReference type="EMBL" id="KAJ7315465.1"/>
    </source>
</evidence>
<accession>A0A9W9Y6X2</accession>
<organism evidence="2 3">
    <name type="scientific">Desmophyllum pertusum</name>
    <dbReference type="NCBI Taxonomy" id="174260"/>
    <lineage>
        <taxon>Eukaryota</taxon>
        <taxon>Metazoa</taxon>
        <taxon>Cnidaria</taxon>
        <taxon>Anthozoa</taxon>
        <taxon>Hexacorallia</taxon>
        <taxon>Scleractinia</taxon>
        <taxon>Caryophylliina</taxon>
        <taxon>Caryophylliidae</taxon>
        <taxon>Desmophyllum</taxon>
    </lineage>
</organism>